<dbReference type="GO" id="GO:0016887">
    <property type="term" value="F:ATP hydrolysis activity"/>
    <property type="evidence" value="ECO:0007669"/>
    <property type="project" value="TreeGrafter"/>
</dbReference>
<reference evidence="2 3" key="1">
    <citation type="submission" date="2016-08" db="EMBL/GenBank/DDBJ databases">
        <title>Analysis of Carbohydrate Active Enzymes in Thermogemmatispora T81 Reveals Carbohydrate Degradation Ability.</title>
        <authorList>
            <person name="Tomazini A."/>
            <person name="Lal S."/>
            <person name="Stott M."/>
            <person name="Henrissat B."/>
            <person name="Polikarpov I."/>
            <person name="Sparling R."/>
            <person name="Levin D.B."/>
        </authorList>
    </citation>
    <scope>NUCLEOTIDE SEQUENCE [LARGE SCALE GENOMIC DNA]</scope>
    <source>
        <strain evidence="2 3">T81</strain>
    </source>
</reference>
<proteinExistence type="predicted"/>
<evidence type="ECO:0000313" key="3">
    <source>
        <dbReference type="Proteomes" id="UP000248706"/>
    </source>
</evidence>
<organism evidence="2 3">
    <name type="scientific">Thermogemmatispora tikiterensis</name>
    <dbReference type="NCBI Taxonomy" id="1825093"/>
    <lineage>
        <taxon>Bacteria</taxon>
        <taxon>Bacillati</taxon>
        <taxon>Chloroflexota</taxon>
        <taxon>Ktedonobacteria</taxon>
        <taxon>Thermogemmatisporales</taxon>
        <taxon>Thermogemmatisporaceae</taxon>
        <taxon>Thermogemmatispora</taxon>
    </lineage>
</organism>
<dbReference type="Proteomes" id="UP000248706">
    <property type="component" value="Unassembled WGS sequence"/>
</dbReference>
<dbReference type="GO" id="GO:0005524">
    <property type="term" value="F:ATP binding"/>
    <property type="evidence" value="ECO:0007669"/>
    <property type="project" value="InterPro"/>
</dbReference>
<dbReference type="PROSITE" id="PS51192">
    <property type="entry name" value="HELICASE_ATP_BIND_1"/>
    <property type="match status" value="1"/>
</dbReference>
<name>A0A328VIB8_9CHLR</name>
<dbReference type="NCBIfam" id="TIGR03158">
    <property type="entry name" value="cas3_cyano"/>
    <property type="match status" value="1"/>
</dbReference>
<dbReference type="GO" id="GO:0003677">
    <property type="term" value="F:DNA binding"/>
    <property type="evidence" value="ECO:0007669"/>
    <property type="project" value="TreeGrafter"/>
</dbReference>
<dbReference type="InterPro" id="IPR052511">
    <property type="entry name" value="ATP-dep_Helicase"/>
</dbReference>
<dbReference type="InterPro" id="IPR017575">
    <property type="entry name" value="CRISPR-assoc_helicase_Cas3"/>
</dbReference>
<comment type="caution">
    <text evidence="2">The sequence shown here is derived from an EMBL/GenBank/DDBJ whole genome shotgun (WGS) entry which is preliminary data.</text>
</comment>
<sequence>MLTIKVCPQEERRWLGVHPLALDSSARPEQGGSEVDGPPTQEVPRLLYHQWRMYQATAPLVINTHATGTGKTLGALLRLLARVRQIGPDQLTPRQGDTLFIAPTNELIEQHAATAREFCQRYGLPYRVVSVTRDALEGYRQGLTTEGYSRLGQFLRHLLSEPATALQEDVSTAKATIFVTNPDIFYYILTACYNRFDRGPLLTEVLRDFSLVIIDEVHYYSPRQLAAFLFFLKLSAAWGYLSGPDSPRQVCLLTATPSVQMRRYLEGLGIETEWIEPQDPVPEAWTDKVEPVRALTPVELAIYSAEELAQDQHSQRQSGDALLSLVQHLWPTLRQLLEMQPADGFPVEGAILSNSLRTINLIYRELQARWPAASERVGRITGPQSGQARDQARERQLILATPTVDIGYNFERTRSEQKQAGQETPISTVRKPRPSLDFLLFDAWSGDELLQRLGRVGRVLALPTGEHCGPCQAWAVVDQESYRLFEGYDGTTIERGTLAKLAAQMPARQNLTAYVRSGAIVEFCRAIGLIGQGMADEELPLLDNFLEDLQRAFAGEQEQRQRPWSYKRIREVLRRYEELARSYGGFSHIPVAAFERFAALLNGQPPDQHDPTIPYLKAFDERLLSIIEHRQEKPRCSLEAIRWLKQDLSQYYVEHARWNFREGFETLQVLVFDPQHLLSDEDVTHYDLFHILRSYEATFFPTVEEWRRACFSESFRWQADVSVNQREKPVRARKEEVILFCRLHGLRKQPRQVGLRLDVPDQERGAWEEQWAYRVTALWGLQPRLINDDSGLPDCIRTCLQERFVPVLVAAEESSTVAWLMSLRQKARFFPVALEVSFADRPKVCYRAVLGPLAWQLAAEIPRWVFERDRRRGQQGESELLFF</sequence>
<dbReference type="SUPFAM" id="SSF52540">
    <property type="entry name" value="P-loop containing nucleoside triphosphate hydrolases"/>
    <property type="match status" value="1"/>
</dbReference>
<feature type="domain" description="Helicase ATP-binding" evidence="1">
    <location>
        <begin position="52"/>
        <end position="275"/>
    </location>
</feature>
<dbReference type="InterPro" id="IPR014001">
    <property type="entry name" value="Helicase_ATP-bd"/>
</dbReference>
<dbReference type="Pfam" id="PF00270">
    <property type="entry name" value="DEAD"/>
    <property type="match status" value="1"/>
</dbReference>
<dbReference type="EMBL" id="MCIF01000002">
    <property type="protein sequence ID" value="RAQ95520.1"/>
    <property type="molecule type" value="Genomic_DNA"/>
</dbReference>
<dbReference type="PANTHER" id="PTHR47962:SF5">
    <property type="entry name" value="ATP-DEPENDENT HELICASE LHR-RELATED"/>
    <property type="match status" value="1"/>
</dbReference>
<dbReference type="InterPro" id="IPR027417">
    <property type="entry name" value="P-loop_NTPase"/>
</dbReference>
<keyword evidence="3" id="KW-1185">Reference proteome</keyword>
<dbReference type="RefSeq" id="WP_189361537.1">
    <property type="nucleotide sequence ID" value="NZ_MCIF01000002.1"/>
</dbReference>
<dbReference type="InterPro" id="IPR011545">
    <property type="entry name" value="DEAD/DEAH_box_helicase_dom"/>
</dbReference>
<dbReference type="AlphaFoldDB" id="A0A328VIB8"/>
<dbReference type="PANTHER" id="PTHR47962">
    <property type="entry name" value="ATP-DEPENDENT HELICASE LHR-RELATED-RELATED"/>
    <property type="match status" value="1"/>
</dbReference>
<evidence type="ECO:0000313" key="2">
    <source>
        <dbReference type="EMBL" id="RAQ95520.1"/>
    </source>
</evidence>
<gene>
    <name evidence="2" type="ORF">A4R35_08230</name>
</gene>
<dbReference type="SMART" id="SM00487">
    <property type="entry name" value="DEXDc"/>
    <property type="match status" value="1"/>
</dbReference>
<protein>
    <submittedName>
        <fullName evidence="2">Type I-D CRISPR-associated helicase Cas3</fullName>
    </submittedName>
</protein>
<evidence type="ECO:0000259" key="1">
    <source>
        <dbReference type="PROSITE" id="PS51192"/>
    </source>
</evidence>
<dbReference type="Gene3D" id="3.40.50.300">
    <property type="entry name" value="P-loop containing nucleotide triphosphate hydrolases"/>
    <property type="match status" value="1"/>
</dbReference>
<accession>A0A328VIB8</accession>